<organism evidence="1 2">
    <name type="scientific">Brevibacterium marinum</name>
    <dbReference type="NCBI Taxonomy" id="418643"/>
    <lineage>
        <taxon>Bacteria</taxon>
        <taxon>Bacillati</taxon>
        <taxon>Actinomycetota</taxon>
        <taxon>Actinomycetes</taxon>
        <taxon>Micrococcales</taxon>
        <taxon>Brevibacteriaceae</taxon>
        <taxon>Brevibacterium</taxon>
    </lineage>
</organism>
<protein>
    <submittedName>
        <fullName evidence="1">Uncharacterized protein</fullName>
    </submittedName>
</protein>
<accession>A0A846S9R9</accession>
<sequence length="60" mass="6371">MGGRVVPRQRPARTLLIGCRAEPPAAAADRDERSVGDGVGYAVELESLDRAREGCADFDA</sequence>
<dbReference type="EMBL" id="JAATJN010000001">
    <property type="protein sequence ID" value="NJC58062.1"/>
    <property type="molecule type" value="Genomic_DNA"/>
</dbReference>
<gene>
    <name evidence="1" type="ORF">BKA07_003097</name>
</gene>
<keyword evidence="2" id="KW-1185">Reference proteome</keyword>
<evidence type="ECO:0000313" key="2">
    <source>
        <dbReference type="Proteomes" id="UP000576792"/>
    </source>
</evidence>
<dbReference type="Proteomes" id="UP000576792">
    <property type="component" value="Unassembled WGS sequence"/>
</dbReference>
<evidence type="ECO:0000313" key="1">
    <source>
        <dbReference type="EMBL" id="NJC58062.1"/>
    </source>
</evidence>
<comment type="caution">
    <text evidence="1">The sequence shown here is derived from an EMBL/GenBank/DDBJ whole genome shotgun (WGS) entry which is preliminary data.</text>
</comment>
<dbReference type="AlphaFoldDB" id="A0A846S9R9"/>
<proteinExistence type="predicted"/>
<reference evidence="1 2" key="1">
    <citation type="submission" date="2020-03" db="EMBL/GenBank/DDBJ databases">
        <title>Sequencing the genomes of 1000 actinobacteria strains.</title>
        <authorList>
            <person name="Klenk H.-P."/>
        </authorList>
    </citation>
    <scope>NUCLEOTIDE SEQUENCE [LARGE SCALE GENOMIC DNA]</scope>
    <source>
        <strain evidence="1 2">DSM 18964</strain>
    </source>
</reference>
<name>A0A846S9R9_9MICO</name>